<evidence type="ECO:0000313" key="3">
    <source>
        <dbReference type="Proteomes" id="UP001233172"/>
    </source>
</evidence>
<keyword evidence="1" id="KW-0732">Signal</keyword>
<dbReference type="EMBL" id="JASAOG010000065">
    <property type="protein sequence ID" value="KAK0055909.1"/>
    <property type="molecule type" value="Genomic_DNA"/>
</dbReference>
<dbReference type="Proteomes" id="UP001233172">
    <property type="component" value="Unassembled WGS sequence"/>
</dbReference>
<evidence type="ECO:0000256" key="1">
    <source>
        <dbReference type="SAM" id="SignalP"/>
    </source>
</evidence>
<comment type="caution">
    <text evidence="2">The sequence shown here is derived from an EMBL/GenBank/DDBJ whole genome shotgun (WGS) entry which is preliminary data.</text>
</comment>
<evidence type="ECO:0008006" key="4">
    <source>
        <dbReference type="Google" id="ProtNLM"/>
    </source>
</evidence>
<organism evidence="2 3">
    <name type="scientific">Biomphalaria pfeifferi</name>
    <name type="common">Bloodfluke planorb</name>
    <name type="synonym">Freshwater snail</name>
    <dbReference type="NCBI Taxonomy" id="112525"/>
    <lineage>
        <taxon>Eukaryota</taxon>
        <taxon>Metazoa</taxon>
        <taxon>Spiralia</taxon>
        <taxon>Lophotrochozoa</taxon>
        <taxon>Mollusca</taxon>
        <taxon>Gastropoda</taxon>
        <taxon>Heterobranchia</taxon>
        <taxon>Euthyneura</taxon>
        <taxon>Panpulmonata</taxon>
        <taxon>Hygrophila</taxon>
        <taxon>Lymnaeoidea</taxon>
        <taxon>Planorbidae</taxon>
        <taxon>Biomphalaria</taxon>
    </lineage>
</organism>
<dbReference type="AlphaFoldDB" id="A0AAD8FAD5"/>
<proteinExistence type="predicted"/>
<gene>
    <name evidence="2" type="ORF">Bpfe_014578</name>
</gene>
<sequence length="555" mass="64329">MYEQRTFFPVFIILISTVGTGSGLPNTSNETCLIDNTTSLSEMDYNTTLIPKANVHNDDSLKPNPIPTSQPIKYMWDKKISPIDYQQSFCPQRCLNDEVVYINDISNRCPSLTCSKCSCQKPWCELYGICCPEISEPYFPPQGLLSGLFSVFDMKDLVDDKIKKPRRYQVNSKKEVESSKFTGQLGCALDSDSSSFYYIQSCFSTASEELIRQCQIDRRSPDITVDTITYAADNTSGSIYKNRFCAECNGAKQVVKFELILKCIHFMKLYRETDENELLRMALSEESCQITQKVPAHVGIVACDESVILTEPIGKCDQQFSFSEDIVTVCHQLQLPKYAVGPPNYLNYTNIFYKDIDKLTERRSDKDIDKLTERRSDKDIDKLTERRSDKDIDNLTERRSDKDIDNLTERRSDKDIDNLTERRSDKDIDNLTERRSDKDIDNLTERRSDKDIDNLTERRSDKDIDNLTERRSDKDIDNLTERRSDKDIDNLTERRSDKDIDNLTERRSDKDIDNLTERRSDKDIDNLTERRSDKDIDNLTERRSDKNIGNLTERH</sequence>
<feature type="signal peptide" evidence="1">
    <location>
        <begin position="1"/>
        <end position="23"/>
    </location>
</feature>
<accession>A0AAD8FAD5</accession>
<reference evidence="2" key="1">
    <citation type="journal article" date="2023" name="PLoS Negl. Trop. Dis.">
        <title>A genome sequence for Biomphalaria pfeifferi, the major vector snail for the human-infecting parasite Schistosoma mansoni.</title>
        <authorList>
            <person name="Bu L."/>
            <person name="Lu L."/>
            <person name="Laidemitt M.R."/>
            <person name="Zhang S.M."/>
            <person name="Mutuku M."/>
            <person name="Mkoji G."/>
            <person name="Steinauer M."/>
            <person name="Loker E.S."/>
        </authorList>
    </citation>
    <scope>NUCLEOTIDE SEQUENCE</scope>
    <source>
        <strain evidence="2">KasaAsao</strain>
    </source>
</reference>
<name>A0AAD8FAD5_BIOPF</name>
<feature type="chain" id="PRO_5042207369" description="SMB domain-containing protein" evidence="1">
    <location>
        <begin position="24"/>
        <end position="555"/>
    </location>
</feature>
<protein>
    <recommendedName>
        <fullName evidence="4">SMB domain-containing protein</fullName>
    </recommendedName>
</protein>
<reference evidence="2" key="2">
    <citation type="submission" date="2023-04" db="EMBL/GenBank/DDBJ databases">
        <authorList>
            <person name="Bu L."/>
            <person name="Lu L."/>
            <person name="Laidemitt M.R."/>
            <person name="Zhang S.M."/>
            <person name="Mutuku M."/>
            <person name="Mkoji G."/>
            <person name="Steinauer M."/>
            <person name="Loker E.S."/>
        </authorList>
    </citation>
    <scope>NUCLEOTIDE SEQUENCE</scope>
    <source>
        <strain evidence="2">KasaAsao</strain>
        <tissue evidence="2">Whole Snail</tissue>
    </source>
</reference>
<keyword evidence="3" id="KW-1185">Reference proteome</keyword>
<evidence type="ECO:0000313" key="2">
    <source>
        <dbReference type="EMBL" id="KAK0055909.1"/>
    </source>
</evidence>